<evidence type="ECO:0000256" key="4">
    <source>
        <dbReference type="ARBA" id="ARBA00022723"/>
    </source>
</evidence>
<comment type="caution">
    <text evidence="10">The sequence shown here is derived from an EMBL/GenBank/DDBJ whole genome shotgun (WGS) entry which is preliminary data.</text>
</comment>
<sequence>MCIILSLLLDKIYLIFITLLLNFHSSAAQSWSHTNQNSWSGSCQTGQSQSPIELTDTAVISIRLPDLILENIEYFDTVDVSNNGHGVTLNFDRSTSAQPRLYFKGLSFADFTLASAHFHWPSEHSINGELHNLELHFVFYSTKYATLTEALEVPNHVTVLAVLYDCDDDDDPESHVNFEIINNAVKNVESLAGSTVQAAGGITLKNLLPDDYQSFYAYNGSLTTPGCNEGVNWIVLKDSVDINEHDLENLIDNILTSTGEELTFNNRNLQPLNGRIIYST</sequence>
<evidence type="ECO:0000256" key="1">
    <source>
        <dbReference type="ARBA" id="ARBA00002904"/>
    </source>
</evidence>
<reference evidence="10 11" key="1">
    <citation type="submission" date="2024-05" db="EMBL/GenBank/DDBJ databases">
        <title>Genetic variation in Jamaican populations of the coffee berry borer (Hypothenemus hampei).</title>
        <authorList>
            <person name="Errbii M."/>
            <person name="Myrie A."/>
        </authorList>
    </citation>
    <scope>NUCLEOTIDE SEQUENCE [LARGE SCALE GENOMIC DNA]</scope>
    <source>
        <strain evidence="10">JA-Hopewell-2020-01-JO</strain>
        <tissue evidence="10">Whole body</tissue>
    </source>
</reference>
<evidence type="ECO:0000256" key="8">
    <source>
        <dbReference type="RuleBase" id="RU367011"/>
    </source>
</evidence>
<feature type="domain" description="Alpha-carbonic anhydrase" evidence="9">
    <location>
        <begin position="29"/>
        <end position="280"/>
    </location>
</feature>
<dbReference type="PROSITE" id="PS00162">
    <property type="entry name" value="ALPHA_CA_1"/>
    <property type="match status" value="1"/>
</dbReference>
<dbReference type="InterPro" id="IPR036398">
    <property type="entry name" value="CA_dom_sf"/>
</dbReference>
<accession>A0ABD1EBL9</accession>
<evidence type="ECO:0000256" key="6">
    <source>
        <dbReference type="ARBA" id="ARBA00023239"/>
    </source>
</evidence>
<evidence type="ECO:0000256" key="3">
    <source>
        <dbReference type="ARBA" id="ARBA00012925"/>
    </source>
</evidence>
<evidence type="ECO:0000313" key="10">
    <source>
        <dbReference type="EMBL" id="KAL1492053.1"/>
    </source>
</evidence>
<comment type="similarity">
    <text evidence="2 8">Belongs to the alpha-carbonic anhydrase family.</text>
</comment>
<evidence type="ECO:0000256" key="7">
    <source>
        <dbReference type="ARBA" id="ARBA00048348"/>
    </source>
</evidence>
<dbReference type="Gene3D" id="3.10.200.10">
    <property type="entry name" value="Alpha carbonic anhydrase"/>
    <property type="match status" value="1"/>
</dbReference>
<dbReference type="EC" id="4.2.1.1" evidence="3 8"/>
<gene>
    <name evidence="10" type="ORF">ABEB36_012551</name>
</gene>
<dbReference type="GO" id="GO:0004089">
    <property type="term" value="F:carbonate dehydratase activity"/>
    <property type="evidence" value="ECO:0007669"/>
    <property type="project" value="UniProtKB-UniRule"/>
</dbReference>
<dbReference type="PANTHER" id="PTHR18952">
    <property type="entry name" value="CARBONIC ANHYDRASE"/>
    <property type="match status" value="1"/>
</dbReference>
<keyword evidence="4 8" id="KW-0479">Metal-binding</keyword>
<dbReference type="Pfam" id="PF00194">
    <property type="entry name" value="Carb_anhydrase"/>
    <property type="match status" value="1"/>
</dbReference>
<dbReference type="AlphaFoldDB" id="A0ABD1EBL9"/>
<dbReference type="GO" id="GO:0008270">
    <property type="term" value="F:zinc ion binding"/>
    <property type="evidence" value="ECO:0007669"/>
    <property type="project" value="UniProtKB-UniRule"/>
</dbReference>
<keyword evidence="8" id="KW-0732">Signal</keyword>
<protein>
    <recommendedName>
        <fullName evidence="3 8">Carbonic anhydrase</fullName>
        <ecNumber evidence="3 8">4.2.1.1</ecNumber>
    </recommendedName>
</protein>
<dbReference type="CDD" id="cd00326">
    <property type="entry name" value="alpha_CA"/>
    <property type="match status" value="1"/>
</dbReference>
<comment type="cofactor">
    <cofactor evidence="8">
        <name>Zn(2+)</name>
        <dbReference type="ChEBI" id="CHEBI:29105"/>
    </cofactor>
</comment>
<evidence type="ECO:0000259" key="9">
    <source>
        <dbReference type="PROSITE" id="PS51144"/>
    </source>
</evidence>
<proteinExistence type="inferred from homology"/>
<dbReference type="InterPro" id="IPR001148">
    <property type="entry name" value="CA_dom"/>
</dbReference>
<dbReference type="Proteomes" id="UP001566132">
    <property type="component" value="Unassembled WGS sequence"/>
</dbReference>
<dbReference type="SMART" id="SM01057">
    <property type="entry name" value="Carb_anhydrase"/>
    <property type="match status" value="1"/>
</dbReference>
<dbReference type="SUPFAM" id="SSF51069">
    <property type="entry name" value="Carbonic anhydrase"/>
    <property type="match status" value="1"/>
</dbReference>
<dbReference type="InterPro" id="IPR018338">
    <property type="entry name" value="Carbonic_anhydrase_a-class_CS"/>
</dbReference>
<name>A0ABD1EBL9_HYPHA</name>
<feature type="chain" id="PRO_5044525062" description="Carbonic anhydrase" evidence="8">
    <location>
        <begin position="29"/>
        <end position="280"/>
    </location>
</feature>
<keyword evidence="11" id="KW-1185">Reference proteome</keyword>
<organism evidence="10 11">
    <name type="scientific">Hypothenemus hampei</name>
    <name type="common">Coffee berry borer</name>
    <dbReference type="NCBI Taxonomy" id="57062"/>
    <lineage>
        <taxon>Eukaryota</taxon>
        <taxon>Metazoa</taxon>
        <taxon>Ecdysozoa</taxon>
        <taxon>Arthropoda</taxon>
        <taxon>Hexapoda</taxon>
        <taxon>Insecta</taxon>
        <taxon>Pterygota</taxon>
        <taxon>Neoptera</taxon>
        <taxon>Endopterygota</taxon>
        <taxon>Coleoptera</taxon>
        <taxon>Polyphaga</taxon>
        <taxon>Cucujiformia</taxon>
        <taxon>Curculionidae</taxon>
        <taxon>Scolytinae</taxon>
        <taxon>Hypothenemus</taxon>
    </lineage>
</organism>
<comment type="function">
    <text evidence="1 8">Reversible hydration of carbon dioxide.</text>
</comment>
<keyword evidence="6 8" id="KW-0456">Lyase</keyword>
<keyword evidence="5 8" id="KW-0862">Zinc</keyword>
<evidence type="ECO:0000313" key="11">
    <source>
        <dbReference type="Proteomes" id="UP001566132"/>
    </source>
</evidence>
<evidence type="ECO:0000256" key="5">
    <source>
        <dbReference type="ARBA" id="ARBA00022833"/>
    </source>
</evidence>
<dbReference type="EMBL" id="JBDJPC010000009">
    <property type="protein sequence ID" value="KAL1492053.1"/>
    <property type="molecule type" value="Genomic_DNA"/>
</dbReference>
<evidence type="ECO:0000256" key="2">
    <source>
        <dbReference type="ARBA" id="ARBA00010718"/>
    </source>
</evidence>
<dbReference type="PANTHER" id="PTHR18952:SF265">
    <property type="entry name" value="CARBONIC ANHYDRASE"/>
    <property type="match status" value="1"/>
</dbReference>
<dbReference type="InterPro" id="IPR023561">
    <property type="entry name" value="Carbonic_anhydrase_a-class"/>
</dbReference>
<comment type="catalytic activity">
    <reaction evidence="7 8">
        <text>hydrogencarbonate + H(+) = CO2 + H2O</text>
        <dbReference type="Rhea" id="RHEA:10748"/>
        <dbReference type="ChEBI" id="CHEBI:15377"/>
        <dbReference type="ChEBI" id="CHEBI:15378"/>
        <dbReference type="ChEBI" id="CHEBI:16526"/>
        <dbReference type="ChEBI" id="CHEBI:17544"/>
        <dbReference type="EC" id="4.2.1.1"/>
    </reaction>
</comment>
<feature type="signal peptide" evidence="8">
    <location>
        <begin position="1"/>
        <end position="28"/>
    </location>
</feature>
<dbReference type="PROSITE" id="PS51144">
    <property type="entry name" value="ALPHA_CA_2"/>
    <property type="match status" value="1"/>
</dbReference>